<dbReference type="Proteomes" id="UP000758155">
    <property type="component" value="Unassembled WGS sequence"/>
</dbReference>
<dbReference type="EMBL" id="SWKV01000037">
    <property type="protein sequence ID" value="KAF3038357.1"/>
    <property type="molecule type" value="Genomic_DNA"/>
</dbReference>
<gene>
    <name evidence="1" type="ORF">E8E12_008067</name>
</gene>
<dbReference type="AlphaFoldDB" id="A0A9P5BZX4"/>
<sequence>MLDGGGARLQRLSVLKNDPAHFSASPAIERSSLLYYRIGYWKVYLPSVTIEMNTQPVTPTSASMPLLVIPAAVTHLGSQLSRLPDELLLQIFKILATSMFPPTSRFHTVINPGDFVILNRHYAINRIRNVSPTFKDFFMEAFYENFTFAFRNKPILNFDTDYLTSFPPTVPALHFRHHLRSMRIGLPLETYYFTAPILHNQPRTTHFGRSLRKIVTKQQFLTFCPCARFLQLLTRDGHGFCNLRFLHLHIRVDDSYMEVDERYLRVLEEVRFVVKASRVELVVTNRLDDVKACHMEVAKRIVVVH</sequence>
<keyword evidence="2" id="KW-1185">Reference proteome</keyword>
<comment type="caution">
    <text evidence="1">The sequence shown here is derived from an EMBL/GenBank/DDBJ whole genome shotgun (WGS) entry which is preliminary data.</text>
</comment>
<organism evidence="1 2">
    <name type="scientific">Didymella heteroderae</name>
    <dbReference type="NCBI Taxonomy" id="1769908"/>
    <lineage>
        <taxon>Eukaryota</taxon>
        <taxon>Fungi</taxon>
        <taxon>Dikarya</taxon>
        <taxon>Ascomycota</taxon>
        <taxon>Pezizomycotina</taxon>
        <taxon>Dothideomycetes</taxon>
        <taxon>Pleosporomycetidae</taxon>
        <taxon>Pleosporales</taxon>
        <taxon>Pleosporineae</taxon>
        <taxon>Didymellaceae</taxon>
        <taxon>Didymella</taxon>
    </lineage>
</organism>
<evidence type="ECO:0000313" key="2">
    <source>
        <dbReference type="Proteomes" id="UP000758155"/>
    </source>
</evidence>
<accession>A0A9P5BZX4</accession>
<proteinExistence type="predicted"/>
<protein>
    <submittedName>
        <fullName evidence="1">Uncharacterized protein</fullName>
    </submittedName>
</protein>
<name>A0A9P5BZX4_9PLEO</name>
<reference evidence="1" key="1">
    <citation type="submission" date="2019-04" db="EMBL/GenBank/DDBJ databases">
        <title>Sequencing of skin fungus with MAO and IRED activity.</title>
        <authorList>
            <person name="Marsaioli A.J."/>
            <person name="Bonatto J.M.C."/>
            <person name="Reis Junior O."/>
        </authorList>
    </citation>
    <scope>NUCLEOTIDE SEQUENCE</scope>
    <source>
        <strain evidence="1">28M1</strain>
    </source>
</reference>
<dbReference type="OrthoDB" id="3682830at2759"/>
<evidence type="ECO:0000313" key="1">
    <source>
        <dbReference type="EMBL" id="KAF3038357.1"/>
    </source>
</evidence>